<dbReference type="SUPFAM" id="SSF56219">
    <property type="entry name" value="DNase I-like"/>
    <property type="match status" value="1"/>
</dbReference>
<gene>
    <name evidence="3" type="ORF">ACFQ03_06010</name>
</gene>
<evidence type="ECO:0000313" key="3">
    <source>
        <dbReference type="EMBL" id="MFD0868697.1"/>
    </source>
</evidence>
<dbReference type="Gene3D" id="2.60.120.260">
    <property type="entry name" value="Galactose-binding domain-like"/>
    <property type="match status" value="1"/>
</dbReference>
<keyword evidence="1" id="KW-0732">Signal</keyword>
<feature type="chain" id="PRO_5045614994" evidence="1">
    <location>
        <begin position="25"/>
        <end position="631"/>
    </location>
</feature>
<accession>A0ABW3D8E4</accession>
<dbReference type="PANTHER" id="PTHR41349:SF1">
    <property type="entry name" value="PROTEIN CBG08683"/>
    <property type="match status" value="1"/>
</dbReference>
<proteinExistence type="predicted"/>
<dbReference type="EMBL" id="JBHTIU010000022">
    <property type="protein sequence ID" value="MFD0868697.1"/>
    <property type="molecule type" value="Genomic_DNA"/>
</dbReference>
<reference evidence="4" key="1">
    <citation type="journal article" date="2019" name="Int. J. Syst. Evol. Microbiol.">
        <title>The Global Catalogue of Microorganisms (GCM) 10K type strain sequencing project: providing services to taxonomists for standard genome sequencing and annotation.</title>
        <authorList>
            <consortium name="The Broad Institute Genomics Platform"/>
            <consortium name="The Broad Institute Genome Sequencing Center for Infectious Disease"/>
            <person name="Wu L."/>
            <person name="Ma J."/>
        </authorList>
    </citation>
    <scope>NUCLEOTIDE SEQUENCE [LARGE SCALE GENOMIC DNA]</scope>
    <source>
        <strain evidence="4">CCUG 57263</strain>
    </source>
</reference>
<dbReference type="InterPro" id="IPR008979">
    <property type="entry name" value="Galactose-bd-like_sf"/>
</dbReference>
<dbReference type="InterPro" id="IPR005135">
    <property type="entry name" value="Endo/exonuclease/phosphatase"/>
</dbReference>
<feature type="domain" description="F5/8 type C" evidence="2">
    <location>
        <begin position="472"/>
        <end position="618"/>
    </location>
</feature>
<dbReference type="Proteomes" id="UP001597120">
    <property type="component" value="Unassembled WGS sequence"/>
</dbReference>
<keyword evidence="4" id="KW-1185">Reference proteome</keyword>
<dbReference type="PROSITE" id="PS50022">
    <property type="entry name" value="FA58C_3"/>
    <property type="match status" value="1"/>
</dbReference>
<protein>
    <submittedName>
        <fullName evidence="3">Discoidin domain-containing protein</fullName>
    </submittedName>
</protein>
<evidence type="ECO:0000259" key="2">
    <source>
        <dbReference type="PROSITE" id="PS50022"/>
    </source>
</evidence>
<dbReference type="RefSeq" id="WP_144936379.1">
    <property type="nucleotide sequence ID" value="NZ_JBHTIU010000022.1"/>
</dbReference>
<feature type="signal peptide" evidence="1">
    <location>
        <begin position="1"/>
        <end position="24"/>
    </location>
</feature>
<dbReference type="Gene3D" id="3.60.10.10">
    <property type="entry name" value="Endonuclease/exonuclease/phosphatase"/>
    <property type="match status" value="1"/>
</dbReference>
<name>A0ABW3D8E4_9BACL</name>
<dbReference type="InterPro" id="IPR000421">
    <property type="entry name" value="FA58C"/>
</dbReference>
<dbReference type="PANTHER" id="PTHR41349">
    <property type="match status" value="1"/>
</dbReference>
<evidence type="ECO:0000313" key="4">
    <source>
        <dbReference type="Proteomes" id="UP001597120"/>
    </source>
</evidence>
<dbReference type="InterPro" id="IPR036691">
    <property type="entry name" value="Endo/exonu/phosph_ase_sf"/>
</dbReference>
<dbReference type="SUPFAM" id="SSF49785">
    <property type="entry name" value="Galactose-binding domain-like"/>
    <property type="match status" value="1"/>
</dbReference>
<organism evidence="3 4">
    <name type="scientific">Paenibacillus residui</name>
    <dbReference type="NCBI Taxonomy" id="629724"/>
    <lineage>
        <taxon>Bacteria</taxon>
        <taxon>Bacillati</taxon>
        <taxon>Bacillota</taxon>
        <taxon>Bacilli</taxon>
        <taxon>Bacillales</taxon>
        <taxon>Paenibacillaceae</taxon>
        <taxon>Paenibacillus</taxon>
    </lineage>
</organism>
<evidence type="ECO:0000256" key="1">
    <source>
        <dbReference type="SAM" id="SignalP"/>
    </source>
</evidence>
<comment type="caution">
    <text evidence="3">The sequence shown here is derived from an EMBL/GenBank/DDBJ whole genome shotgun (WGS) entry which is preliminary data.</text>
</comment>
<sequence>MCKNRMNFIIMPILAFILMISMLATDSAIGLAAAGAAPGKDTVNFSVELNGDSVPRNPRFKLELVCNGRTEALAVLNSQSKAPVNLPHHAAGQLCTVQASTDGGAVLGNEVVFTIRQDEDVLARRVVYPDGQQAVSTDFHVPHGELTVEVSHEFTEGPLGTPVRAMVWNLWGGGRSAGGEENVQQIIDVMRHENPDILFTVETYRSGEKILAGLNEGLPEDQQYTAVQVTNEPVHQPDNDNLWIFSRFPVVKQYPVMKHPGLMNSFHFGGIKVQLPDGQEVNVFNTWIYHEGWAWDYVNRTVGEITYGLPRTYTNAEIVATDLVRRIEHIRKILTVNLPTLLQGDTSPILLAGDFNTLSSTDWSERFADAPGHAGLVLQWPVTSLMEEAGFIDSYRWANPDAARYPGSTWSPYHGYGMAPGRIDYIWAYGQEMRILGSHTRDQRLPEHGTDRLFYSDHAAVITDLIIRNSNTLPDPPEPQPSYVPHSQMTAYSTSEHVGYEASKAIDGNLKTMWHSEWAPKDPLPQSITLDLGGVYDVTGLDYQTRADFKPDGIITGYRVLASADGAQFAEVASGVWDRDYYLKKIEFFAPGTRYLRLEATEGSGGVASAAEIRVRYEPGKVQESVVNAGE</sequence>
<dbReference type="Pfam" id="PF03372">
    <property type="entry name" value="Exo_endo_phos"/>
    <property type="match status" value="1"/>
</dbReference>
<dbReference type="Pfam" id="PF00754">
    <property type="entry name" value="F5_F8_type_C"/>
    <property type="match status" value="1"/>
</dbReference>